<accession>A0A1R3UYS8</accession>
<dbReference type="AlphaFoldDB" id="A0A1R3UYS8"/>
<reference evidence="2" key="1">
    <citation type="submission" date="2017-01" db="EMBL/GenBank/DDBJ databases">
        <authorList>
            <person name="Brunel B."/>
        </authorList>
    </citation>
    <scope>NUCLEOTIDE SEQUENCE [LARGE SCALE GENOMIC DNA]</scope>
</reference>
<dbReference type="STRING" id="1631249.BQ8794_10148"/>
<sequence length="55" mass="6594">MPWSLELLERFEDSWDWSILARNTALSMPALHDADVIEIMMQAPKEKHRQESYYI</sequence>
<keyword evidence="2" id="KW-1185">Reference proteome</keyword>
<evidence type="ECO:0000313" key="2">
    <source>
        <dbReference type="Proteomes" id="UP000188388"/>
    </source>
</evidence>
<gene>
    <name evidence="1" type="ORF">BQ8794_10148</name>
</gene>
<proteinExistence type="predicted"/>
<name>A0A1R3UYS8_9HYPH</name>
<evidence type="ECO:0000313" key="1">
    <source>
        <dbReference type="EMBL" id="SIT52778.1"/>
    </source>
</evidence>
<dbReference type="EMBL" id="FTPD01000001">
    <property type="protein sequence ID" value="SIT52778.1"/>
    <property type="molecule type" value="Genomic_DNA"/>
</dbReference>
<protein>
    <submittedName>
        <fullName evidence="1">Uncharacterized protein</fullName>
    </submittedName>
</protein>
<organism evidence="1 2">
    <name type="scientific">Mesorhizobium prunaredense</name>
    <dbReference type="NCBI Taxonomy" id="1631249"/>
    <lineage>
        <taxon>Bacteria</taxon>
        <taxon>Pseudomonadati</taxon>
        <taxon>Pseudomonadota</taxon>
        <taxon>Alphaproteobacteria</taxon>
        <taxon>Hyphomicrobiales</taxon>
        <taxon>Phyllobacteriaceae</taxon>
        <taxon>Mesorhizobium</taxon>
    </lineage>
</organism>
<dbReference type="Proteomes" id="UP000188388">
    <property type="component" value="Unassembled WGS sequence"/>
</dbReference>